<dbReference type="Gene3D" id="3.90.226.10">
    <property type="entry name" value="2-enoyl-CoA Hydratase, Chain A, domain 1"/>
    <property type="match status" value="1"/>
</dbReference>
<dbReference type="Pfam" id="PF03255">
    <property type="entry name" value="ACCA"/>
    <property type="match status" value="1"/>
</dbReference>
<dbReference type="OrthoDB" id="9808023at2"/>
<dbReference type="PROSITE" id="PS50989">
    <property type="entry name" value="COA_CT_CTER"/>
    <property type="match status" value="1"/>
</dbReference>
<comment type="pathway">
    <text evidence="1 10">Lipid metabolism; malonyl-CoA biosynthesis; malonyl-CoA from acetyl-CoA: step 1/1.</text>
</comment>
<comment type="caution">
    <text evidence="12">The sequence shown here is derived from an EMBL/GenBank/DDBJ whole genome shotgun (WGS) entry which is preliminary data.</text>
</comment>
<dbReference type="RefSeq" id="WP_160915707.1">
    <property type="nucleotide sequence ID" value="NZ_WMEZ01000004.1"/>
</dbReference>
<dbReference type="GO" id="GO:0003989">
    <property type="term" value="F:acetyl-CoA carboxylase activity"/>
    <property type="evidence" value="ECO:0007669"/>
    <property type="project" value="InterPro"/>
</dbReference>
<evidence type="ECO:0000313" key="13">
    <source>
        <dbReference type="Proteomes" id="UP000447393"/>
    </source>
</evidence>
<dbReference type="GO" id="GO:0006633">
    <property type="term" value="P:fatty acid biosynthetic process"/>
    <property type="evidence" value="ECO:0007669"/>
    <property type="project" value="UniProtKB-KW"/>
</dbReference>
<keyword evidence="2 10" id="KW-0444">Lipid biosynthesis</keyword>
<dbReference type="GO" id="GO:0016743">
    <property type="term" value="F:carboxyl- or carbamoyltransferase activity"/>
    <property type="evidence" value="ECO:0007669"/>
    <property type="project" value="UniProtKB-UniRule"/>
</dbReference>
<keyword evidence="10" id="KW-0963">Cytoplasm</keyword>
<keyword evidence="8 10" id="KW-0275">Fatty acid biosynthesis</keyword>
<dbReference type="InterPro" id="IPR001095">
    <property type="entry name" value="Acetyl_CoA_COase_a_su"/>
</dbReference>
<dbReference type="UniPathway" id="UPA00655">
    <property type="reaction ID" value="UER00711"/>
</dbReference>
<evidence type="ECO:0000256" key="10">
    <source>
        <dbReference type="HAMAP-Rule" id="MF_00823"/>
    </source>
</evidence>
<feature type="domain" description="CoA carboxyltransferase C-terminal" evidence="11">
    <location>
        <begin position="38"/>
        <end position="292"/>
    </location>
</feature>
<evidence type="ECO:0000256" key="6">
    <source>
        <dbReference type="ARBA" id="ARBA00022840"/>
    </source>
</evidence>
<evidence type="ECO:0000313" key="12">
    <source>
        <dbReference type="EMBL" id="MYL50347.1"/>
    </source>
</evidence>
<dbReference type="GO" id="GO:2001295">
    <property type="term" value="P:malonyl-CoA biosynthetic process"/>
    <property type="evidence" value="ECO:0007669"/>
    <property type="project" value="UniProtKB-UniRule"/>
</dbReference>
<keyword evidence="7 10" id="KW-0443">Lipid metabolism</keyword>
<dbReference type="NCBIfam" id="TIGR00513">
    <property type="entry name" value="accA"/>
    <property type="match status" value="1"/>
</dbReference>
<keyword evidence="6 10" id="KW-0067">ATP-binding</keyword>
<evidence type="ECO:0000259" key="11">
    <source>
        <dbReference type="PROSITE" id="PS50989"/>
    </source>
</evidence>
<dbReference type="NCBIfam" id="NF004344">
    <property type="entry name" value="PRK05724.1"/>
    <property type="match status" value="1"/>
</dbReference>
<gene>
    <name evidence="10" type="primary">accA</name>
    <name evidence="12" type="ORF">GLV98_12685</name>
</gene>
<keyword evidence="5 10" id="KW-0276">Fatty acid metabolism</keyword>
<comment type="subunit">
    <text evidence="10">Acetyl-CoA carboxylase is a heterohexamer composed of biotin carboxyl carrier protein (AccB), biotin carboxylase (AccC) and two subunits each of ACCase subunit alpha (AccA) and ACCase subunit beta (AccD).</text>
</comment>
<sequence length="320" mass="36046">MKHVLEFEKPVIELREKISDLKRLTENSEMDLSDEIVTLEKRLERLETDVYDRMAPWDRVQMARHPERPTTLDYIEYLFTDFLELHGDRNFGDDAAIVSGIAKFKGQPVTVIGHQRGKDTKENIRRNFGMPHPEGYRKALRLMKQADKFKRPIITFIDTKGAYPGKAAEERGQSEAIARNLMEMAGLTVPVICIVIGEGGSGGALGLGIGDRIFMLENSTYSVISPEGASSILWKDAGLAQEAAESMKITSYDLKKLNVIDGVIPEVRGGAHRDIQAQAQEIEKIISDSLETLSVLEVEDLLEKRFLKYKNIGDYTYLDL</sequence>
<dbReference type="SUPFAM" id="SSF52096">
    <property type="entry name" value="ClpP/crotonase"/>
    <property type="match status" value="1"/>
</dbReference>
<comment type="catalytic activity">
    <reaction evidence="9 10">
        <text>N(6)-carboxybiotinyl-L-lysyl-[protein] + acetyl-CoA = N(6)-biotinyl-L-lysyl-[protein] + malonyl-CoA</text>
        <dbReference type="Rhea" id="RHEA:54728"/>
        <dbReference type="Rhea" id="RHEA-COMP:10505"/>
        <dbReference type="Rhea" id="RHEA-COMP:10506"/>
        <dbReference type="ChEBI" id="CHEBI:57288"/>
        <dbReference type="ChEBI" id="CHEBI:57384"/>
        <dbReference type="ChEBI" id="CHEBI:83144"/>
        <dbReference type="ChEBI" id="CHEBI:83145"/>
        <dbReference type="EC" id="2.1.3.15"/>
    </reaction>
</comment>
<dbReference type="HAMAP" id="MF_00823">
    <property type="entry name" value="AcetylCoA_CT_alpha"/>
    <property type="match status" value="1"/>
</dbReference>
<dbReference type="InterPro" id="IPR029045">
    <property type="entry name" value="ClpP/crotonase-like_dom_sf"/>
</dbReference>
<evidence type="ECO:0000256" key="3">
    <source>
        <dbReference type="ARBA" id="ARBA00022679"/>
    </source>
</evidence>
<dbReference type="AlphaFoldDB" id="A0A845E3J7"/>
<dbReference type="EC" id="2.1.3.15" evidence="10"/>
<evidence type="ECO:0000256" key="7">
    <source>
        <dbReference type="ARBA" id="ARBA00023098"/>
    </source>
</evidence>
<protein>
    <recommendedName>
        <fullName evidence="10">Acetyl-coenzyme A carboxylase carboxyl transferase subunit alpha</fullName>
        <shortName evidence="10">ACCase subunit alpha</shortName>
        <shortName evidence="10">Acetyl-CoA carboxylase carboxyltransferase subunit alpha</shortName>
        <ecNumber evidence="10">2.1.3.15</ecNumber>
    </recommendedName>
</protein>
<name>A0A845E3J7_9BACI</name>
<evidence type="ECO:0000256" key="9">
    <source>
        <dbReference type="ARBA" id="ARBA00049152"/>
    </source>
</evidence>
<reference evidence="12 13" key="1">
    <citation type="submission" date="2019-11" db="EMBL/GenBank/DDBJ databases">
        <title>Genome sequences of 17 halophilic strains isolated from different environments.</title>
        <authorList>
            <person name="Furrow R.E."/>
        </authorList>
    </citation>
    <scope>NUCLEOTIDE SEQUENCE [LARGE SCALE GENOMIC DNA]</scope>
    <source>
        <strain evidence="12 13">22505_10_Sand</strain>
    </source>
</reference>
<dbReference type="EMBL" id="WMEZ01000004">
    <property type="protein sequence ID" value="MYL50347.1"/>
    <property type="molecule type" value="Genomic_DNA"/>
</dbReference>
<dbReference type="PANTHER" id="PTHR42853:SF3">
    <property type="entry name" value="ACETYL-COENZYME A CARBOXYLASE CARBOXYL TRANSFERASE SUBUNIT ALPHA, CHLOROPLASTIC"/>
    <property type="match status" value="1"/>
</dbReference>
<organism evidence="12 13">
    <name type="scientific">Halobacillus litoralis</name>
    <dbReference type="NCBI Taxonomy" id="45668"/>
    <lineage>
        <taxon>Bacteria</taxon>
        <taxon>Bacillati</taxon>
        <taxon>Bacillota</taxon>
        <taxon>Bacilli</taxon>
        <taxon>Bacillales</taxon>
        <taxon>Bacillaceae</taxon>
        <taxon>Halobacillus</taxon>
    </lineage>
</organism>
<dbReference type="PANTHER" id="PTHR42853">
    <property type="entry name" value="ACETYL-COENZYME A CARBOXYLASE CARBOXYL TRANSFERASE SUBUNIT ALPHA"/>
    <property type="match status" value="1"/>
</dbReference>
<dbReference type="NCBIfam" id="NF041504">
    <property type="entry name" value="AccA_sub"/>
    <property type="match status" value="1"/>
</dbReference>
<dbReference type="InterPro" id="IPR011763">
    <property type="entry name" value="COA_CT_C"/>
</dbReference>
<proteinExistence type="inferred from homology"/>
<evidence type="ECO:0000256" key="4">
    <source>
        <dbReference type="ARBA" id="ARBA00022741"/>
    </source>
</evidence>
<keyword evidence="12" id="KW-0436">Ligase</keyword>
<evidence type="ECO:0000256" key="5">
    <source>
        <dbReference type="ARBA" id="ARBA00022832"/>
    </source>
</evidence>
<dbReference type="Proteomes" id="UP000447393">
    <property type="component" value="Unassembled WGS sequence"/>
</dbReference>
<dbReference type="GO" id="GO:0009317">
    <property type="term" value="C:acetyl-CoA carboxylase complex"/>
    <property type="evidence" value="ECO:0007669"/>
    <property type="project" value="InterPro"/>
</dbReference>
<evidence type="ECO:0000256" key="2">
    <source>
        <dbReference type="ARBA" id="ARBA00022516"/>
    </source>
</evidence>
<comment type="function">
    <text evidence="10">Component of the acetyl coenzyme A carboxylase (ACC) complex. First, biotin carboxylase catalyzes the carboxylation of biotin on its carrier protein (BCCP) and then the CO(2) group is transferred by the carboxyltransferase to acetyl-CoA to form malonyl-CoA.</text>
</comment>
<dbReference type="PRINTS" id="PR01069">
    <property type="entry name" value="ACCCTRFRASEA"/>
</dbReference>
<comment type="subcellular location">
    <subcellularLocation>
        <location evidence="10">Cytoplasm</location>
    </subcellularLocation>
</comment>
<accession>A0A845E3J7</accession>
<evidence type="ECO:0000256" key="1">
    <source>
        <dbReference type="ARBA" id="ARBA00004956"/>
    </source>
</evidence>
<keyword evidence="4 10" id="KW-0547">Nucleotide-binding</keyword>
<comment type="similarity">
    <text evidence="10">Belongs to the AccA family.</text>
</comment>
<dbReference type="GO" id="GO:0005524">
    <property type="term" value="F:ATP binding"/>
    <property type="evidence" value="ECO:0007669"/>
    <property type="project" value="UniProtKB-KW"/>
</dbReference>
<keyword evidence="3 10" id="KW-0808">Transferase</keyword>
<evidence type="ECO:0000256" key="8">
    <source>
        <dbReference type="ARBA" id="ARBA00023160"/>
    </source>
</evidence>